<sequence length="81" mass="8675">MILVTGAGGFVGAHLLKRLSVLGCSARALVWSCADTWRLRGVAGSFCRSAMTDAASLKPAMQGVEQVIHLTGIFREGWRDL</sequence>
<proteinExistence type="predicted"/>
<gene>
    <name evidence="2" type="ORF">K8G79_10370</name>
</gene>
<dbReference type="EMBL" id="JAIOIU010000130">
    <property type="protein sequence ID" value="MBZ0160521.1"/>
    <property type="molecule type" value="Genomic_DNA"/>
</dbReference>
<dbReference type="SUPFAM" id="SSF51735">
    <property type="entry name" value="NAD(P)-binding Rossmann-fold domains"/>
    <property type="match status" value="1"/>
</dbReference>
<dbReference type="InterPro" id="IPR001509">
    <property type="entry name" value="Epimerase_deHydtase"/>
</dbReference>
<accession>A0AAJ1AL82</accession>
<evidence type="ECO:0000313" key="3">
    <source>
        <dbReference type="Proteomes" id="UP001197609"/>
    </source>
</evidence>
<organism evidence="2 3">
    <name type="scientific">Candidatus Methylomirabilis tolerans</name>
    <dbReference type="NCBI Taxonomy" id="3123416"/>
    <lineage>
        <taxon>Bacteria</taxon>
        <taxon>Candidatus Methylomirabilota</taxon>
        <taxon>Candidatus Methylomirabilia</taxon>
        <taxon>Candidatus Methylomirabilales</taxon>
        <taxon>Candidatus Methylomirabilaceae</taxon>
        <taxon>Candidatus Methylomirabilis</taxon>
    </lineage>
</organism>
<comment type="caution">
    <text evidence="2">The sequence shown here is derived from an EMBL/GenBank/DDBJ whole genome shotgun (WGS) entry which is preliminary data.</text>
</comment>
<feature type="domain" description="NAD-dependent epimerase/dehydratase" evidence="1">
    <location>
        <begin position="2"/>
        <end position="72"/>
    </location>
</feature>
<reference evidence="2 3" key="1">
    <citation type="journal article" date="2021" name="bioRxiv">
        <title>Unraveling nitrogen, sulfur and carbon metabolic pathways and microbial community transcriptional responses to substrate deprivation and toxicity stresses in a bioreactor mimicking anoxic brackish coastal sediment conditions.</title>
        <authorList>
            <person name="Martins P.D."/>
            <person name="Echeveste M.J."/>
            <person name="Arshad A."/>
            <person name="Kurth J."/>
            <person name="Ouboter H."/>
            <person name="Jetten M.S.M."/>
            <person name="Welte C.U."/>
        </authorList>
    </citation>
    <scope>NUCLEOTIDE SEQUENCE [LARGE SCALE GENOMIC DNA]</scope>
    <source>
        <strain evidence="2">MAG_38</strain>
    </source>
</reference>
<evidence type="ECO:0000313" key="2">
    <source>
        <dbReference type="EMBL" id="MBZ0160521.1"/>
    </source>
</evidence>
<name>A0AAJ1AL82_9BACT</name>
<protein>
    <submittedName>
        <fullName evidence="2">NAD-dependent epimerase/dehydratase family protein</fullName>
    </submittedName>
</protein>
<dbReference type="InterPro" id="IPR036291">
    <property type="entry name" value="NAD(P)-bd_dom_sf"/>
</dbReference>
<dbReference type="Proteomes" id="UP001197609">
    <property type="component" value="Unassembled WGS sequence"/>
</dbReference>
<evidence type="ECO:0000259" key="1">
    <source>
        <dbReference type="Pfam" id="PF01370"/>
    </source>
</evidence>
<dbReference type="Gene3D" id="3.40.50.720">
    <property type="entry name" value="NAD(P)-binding Rossmann-like Domain"/>
    <property type="match status" value="1"/>
</dbReference>
<dbReference type="AlphaFoldDB" id="A0AAJ1AL82"/>
<dbReference type="Pfam" id="PF01370">
    <property type="entry name" value="Epimerase"/>
    <property type="match status" value="1"/>
</dbReference>